<dbReference type="EC" id="5.1.1.-" evidence="8"/>
<dbReference type="PROSITE" id="PS00909">
    <property type="entry name" value="MR_MLE_2"/>
    <property type="match status" value="1"/>
</dbReference>
<feature type="binding site" evidence="6">
    <location>
        <position position="163"/>
    </location>
    <ligand>
        <name>substrate</name>
    </ligand>
</feature>
<organism evidence="10 11">
    <name type="scientific">Koleobacter methoxysyntrophicus</name>
    <dbReference type="NCBI Taxonomy" id="2751313"/>
    <lineage>
        <taxon>Bacteria</taxon>
        <taxon>Bacillati</taxon>
        <taxon>Bacillota</taxon>
        <taxon>Clostridia</taxon>
        <taxon>Koleobacterales</taxon>
        <taxon>Koleobacteraceae</taxon>
        <taxon>Koleobacter</taxon>
    </lineage>
</organism>
<dbReference type="KEGG" id="kme:H0A61_00677"/>
<feature type="binding site" evidence="6">
    <location>
        <position position="298"/>
    </location>
    <ligand>
        <name>substrate</name>
    </ligand>
</feature>
<accession>A0A8A0RJ79</accession>
<dbReference type="PANTHER" id="PTHR48073:SF2">
    <property type="entry name" value="O-SUCCINYLBENZOATE SYNTHASE"/>
    <property type="match status" value="1"/>
</dbReference>
<dbReference type="InterPro" id="IPR036849">
    <property type="entry name" value="Enolase-like_C_sf"/>
</dbReference>
<dbReference type="SUPFAM" id="SSF54826">
    <property type="entry name" value="Enolase N-terminal domain-like"/>
    <property type="match status" value="1"/>
</dbReference>
<keyword evidence="2 7" id="KW-0479">Metal-binding</keyword>
<feature type="binding site" evidence="6">
    <location>
        <position position="296"/>
    </location>
    <ligand>
        <name>substrate</name>
    </ligand>
</feature>
<name>A0A8A0RJ79_9FIRM</name>
<evidence type="ECO:0000259" key="9">
    <source>
        <dbReference type="SMART" id="SM00922"/>
    </source>
</evidence>
<dbReference type="SFLD" id="SFLDS00001">
    <property type="entry name" value="Enolase"/>
    <property type="match status" value="1"/>
</dbReference>
<feature type="active site" description="Proton acceptor; specific for (R)-substrate epimerization" evidence="5">
    <location>
        <position position="165"/>
    </location>
</feature>
<evidence type="ECO:0000313" key="11">
    <source>
        <dbReference type="Proteomes" id="UP000662904"/>
    </source>
</evidence>
<evidence type="ECO:0000256" key="6">
    <source>
        <dbReference type="PIRSR" id="PIRSR634603-2"/>
    </source>
</evidence>
<gene>
    <name evidence="10" type="ORF">H0A61_00677</name>
</gene>
<evidence type="ECO:0000256" key="4">
    <source>
        <dbReference type="ARBA" id="ARBA00023235"/>
    </source>
</evidence>
<evidence type="ECO:0000256" key="5">
    <source>
        <dbReference type="PIRSR" id="PIRSR634603-1"/>
    </source>
</evidence>
<dbReference type="PANTHER" id="PTHR48073">
    <property type="entry name" value="O-SUCCINYLBENZOATE SYNTHASE-RELATED"/>
    <property type="match status" value="1"/>
</dbReference>
<evidence type="ECO:0000256" key="8">
    <source>
        <dbReference type="RuleBase" id="RU366006"/>
    </source>
</evidence>
<evidence type="ECO:0000313" key="10">
    <source>
        <dbReference type="EMBL" id="QSQ08355.1"/>
    </source>
</evidence>
<dbReference type="SMART" id="SM00922">
    <property type="entry name" value="MR_MLE"/>
    <property type="match status" value="1"/>
</dbReference>
<dbReference type="InterPro" id="IPR034603">
    <property type="entry name" value="Dipeptide_epimerase"/>
</dbReference>
<dbReference type="InterPro" id="IPR029065">
    <property type="entry name" value="Enolase_C-like"/>
</dbReference>
<comment type="similarity">
    <text evidence="1 8">Belongs to the mandelate racemase/muconate lactonizing enzyme family.</text>
</comment>
<dbReference type="Gene3D" id="3.30.390.10">
    <property type="entry name" value="Enolase-like, N-terminal domain"/>
    <property type="match status" value="1"/>
</dbReference>
<evidence type="ECO:0000256" key="2">
    <source>
        <dbReference type="ARBA" id="ARBA00022723"/>
    </source>
</evidence>
<evidence type="ECO:0000256" key="7">
    <source>
        <dbReference type="PIRSR" id="PIRSR634603-3"/>
    </source>
</evidence>
<feature type="binding site" evidence="6">
    <location>
        <position position="138"/>
    </location>
    <ligand>
        <name>substrate</name>
    </ligand>
</feature>
<evidence type="ECO:0000256" key="1">
    <source>
        <dbReference type="ARBA" id="ARBA00008031"/>
    </source>
</evidence>
<dbReference type="GO" id="GO:0006518">
    <property type="term" value="P:peptide metabolic process"/>
    <property type="evidence" value="ECO:0007669"/>
    <property type="project" value="UniProtKB-ARBA"/>
</dbReference>
<reference evidence="10" key="1">
    <citation type="submission" date="2020-07" db="EMBL/GenBank/DDBJ databases">
        <title>Koleobacter methoxysyntrophicus gen. nov., sp. nov., a novel anaerobic bacterium isolated from deep subsurface oil field and proposal of Koleobacterales ord. nov. in the phylum Firmicutes.</title>
        <authorList>
            <person name="Sakamoto S."/>
            <person name="Tamaki H."/>
        </authorList>
    </citation>
    <scope>NUCLEOTIDE SEQUENCE</scope>
    <source>
        <strain evidence="10">NRmbB1</strain>
    </source>
</reference>
<feature type="binding site" evidence="7">
    <location>
        <position position="244"/>
    </location>
    <ligand>
        <name>Mg(2+)</name>
        <dbReference type="ChEBI" id="CHEBI:18420"/>
    </ligand>
</feature>
<dbReference type="AlphaFoldDB" id="A0A8A0RJ79"/>
<dbReference type="SFLD" id="SFLDF00009">
    <property type="entry name" value="o-succinylbenzoate_synthase"/>
    <property type="match status" value="1"/>
</dbReference>
<feature type="binding site" evidence="7">
    <location>
        <position position="219"/>
    </location>
    <ligand>
        <name>Mg(2+)</name>
        <dbReference type="ChEBI" id="CHEBI:18420"/>
    </ligand>
</feature>
<keyword evidence="11" id="KW-1185">Reference proteome</keyword>
<dbReference type="Pfam" id="PF13378">
    <property type="entry name" value="MR_MLE_C"/>
    <property type="match status" value="1"/>
</dbReference>
<feature type="binding site" evidence="6">
    <location>
        <position position="321"/>
    </location>
    <ligand>
        <name>substrate</name>
    </ligand>
</feature>
<dbReference type="GO" id="GO:0009063">
    <property type="term" value="P:amino acid catabolic process"/>
    <property type="evidence" value="ECO:0007669"/>
    <property type="project" value="InterPro"/>
</dbReference>
<dbReference type="Gene3D" id="3.20.20.120">
    <property type="entry name" value="Enolase-like C-terminal domain"/>
    <property type="match status" value="1"/>
</dbReference>
<feature type="binding site" evidence="7">
    <location>
        <position position="193"/>
    </location>
    <ligand>
        <name>Mg(2+)</name>
        <dbReference type="ChEBI" id="CHEBI:18420"/>
    </ligand>
</feature>
<feature type="domain" description="Mandelate racemase/muconate lactonizing enzyme C-terminal" evidence="9">
    <location>
        <begin position="144"/>
        <end position="240"/>
    </location>
</feature>
<keyword evidence="3 7" id="KW-0460">Magnesium</keyword>
<comment type="cofactor">
    <cofactor evidence="7 8">
        <name>Mg(2+)</name>
        <dbReference type="ChEBI" id="CHEBI:18420"/>
    </cofactor>
    <text evidence="7 8">Binds 1 Mg(2+) ion per subunit.</text>
</comment>
<proteinExistence type="inferred from homology"/>
<protein>
    <recommendedName>
        <fullName evidence="8">Dipeptide epimerase</fullName>
        <ecNumber evidence="8">5.1.1.-</ecNumber>
    </recommendedName>
</protein>
<dbReference type="CDD" id="cd03319">
    <property type="entry name" value="L-Ala-DL-Glu_epimerase"/>
    <property type="match status" value="1"/>
</dbReference>
<dbReference type="SUPFAM" id="SSF51604">
    <property type="entry name" value="Enolase C-terminal domain-like"/>
    <property type="match status" value="1"/>
</dbReference>
<feature type="binding site" evidence="6">
    <location>
        <position position="323"/>
    </location>
    <ligand>
        <name>substrate</name>
    </ligand>
</feature>
<feature type="binding site" evidence="6">
    <location>
        <position position="27"/>
    </location>
    <ligand>
        <name>substrate</name>
    </ligand>
</feature>
<dbReference type="EMBL" id="CP059066">
    <property type="protein sequence ID" value="QSQ08355.1"/>
    <property type="molecule type" value="Genomic_DNA"/>
</dbReference>
<dbReference type="InterPro" id="IPR029017">
    <property type="entry name" value="Enolase-like_N"/>
</dbReference>
<dbReference type="GO" id="GO:0000287">
    <property type="term" value="F:magnesium ion binding"/>
    <property type="evidence" value="ECO:0007669"/>
    <property type="project" value="UniProtKB-ARBA"/>
</dbReference>
<evidence type="ECO:0000256" key="3">
    <source>
        <dbReference type="ARBA" id="ARBA00022842"/>
    </source>
</evidence>
<dbReference type="InterPro" id="IPR018110">
    <property type="entry name" value="Mandel_Rmase/mucon_lact_enz_CS"/>
</dbReference>
<feature type="active site" description="Proton acceptor; specific for (S)-substrate epimerization" evidence="5">
    <location>
        <position position="268"/>
    </location>
</feature>
<dbReference type="SFLD" id="SFLDG00180">
    <property type="entry name" value="muconate_cycloisomerase"/>
    <property type="match status" value="1"/>
</dbReference>
<dbReference type="Proteomes" id="UP000662904">
    <property type="component" value="Chromosome"/>
</dbReference>
<dbReference type="InterPro" id="IPR013342">
    <property type="entry name" value="Mandelate_racemase_C"/>
</dbReference>
<dbReference type="Pfam" id="PF02746">
    <property type="entry name" value="MR_MLE_N"/>
    <property type="match status" value="1"/>
</dbReference>
<dbReference type="RefSeq" id="WP_241754943.1">
    <property type="nucleotide sequence ID" value="NZ_CP059066.1"/>
</dbReference>
<keyword evidence="4 8" id="KW-0413">Isomerase</keyword>
<sequence length="357" mass="38840">MVKTKIENLETGLIKARLKRPFITALRTALEIENIIVKITTDSGITGYGEAAPTPAITGETKGSIIEAIEKYIKPCILGMDIEYFEDIIKSIHGSILYNNSAKAACDIALYDILAKYYKVPLYRLLGGTKKSIETDITISLSDVDTMVKNSLAAVGEGFNILKIKVGEGYKNDVERVKAIREAVGKNITLRLDANQGWQPKEAIAAITKLAEYDIELVEQPVKAYDLEGLKEVTQNVPVPIMVDEGLFSPFDAFKIISMKAANIINIKLMKSGGIYNALKINEIAESEGIECMIGSMMESKISVTAAAHLAAAKSNITRYDLDAPYLLGTNSVRGGILYRGSEISFSESPGLGIDGF</sequence>
<dbReference type="InterPro" id="IPR013341">
    <property type="entry name" value="Mandelate_racemase_N_dom"/>
</dbReference>
<dbReference type="GO" id="GO:0016855">
    <property type="term" value="F:racemase and epimerase activity, acting on amino acids and derivatives"/>
    <property type="evidence" value="ECO:0007669"/>
    <property type="project" value="UniProtKB-UniRule"/>
</dbReference>
<dbReference type="FunFam" id="3.30.390.10:FF:000009">
    <property type="entry name" value="Hydrophobic dipeptide epimerase"/>
    <property type="match status" value="1"/>
</dbReference>